<dbReference type="InterPro" id="IPR000884">
    <property type="entry name" value="TSP1_rpt"/>
</dbReference>
<dbReference type="EMBL" id="CAMXCT010003600">
    <property type="protein sequence ID" value="CAI4005310.1"/>
    <property type="molecule type" value="Genomic_DNA"/>
</dbReference>
<dbReference type="EMBL" id="CAMXCT030003600">
    <property type="protein sequence ID" value="CAL4792622.1"/>
    <property type="molecule type" value="Genomic_DNA"/>
</dbReference>
<dbReference type="EMBL" id="CAMXCT020003600">
    <property type="protein sequence ID" value="CAL1158685.1"/>
    <property type="molecule type" value="Genomic_DNA"/>
</dbReference>
<dbReference type="Proteomes" id="UP001152797">
    <property type="component" value="Unassembled WGS sequence"/>
</dbReference>
<evidence type="ECO:0000256" key="2">
    <source>
        <dbReference type="ARBA" id="ARBA00023157"/>
    </source>
</evidence>
<proteinExistence type="predicted"/>
<dbReference type="Gene3D" id="2.20.100.10">
    <property type="entry name" value="Thrombospondin type-1 (TSP1) repeat"/>
    <property type="match status" value="2"/>
</dbReference>
<dbReference type="PROSITE" id="PS50092">
    <property type="entry name" value="TSP1"/>
    <property type="match status" value="3"/>
</dbReference>
<comment type="caution">
    <text evidence="3">The sequence shown here is derived from an EMBL/GenBank/DDBJ whole genome shotgun (WGS) entry which is preliminary data.</text>
</comment>
<dbReference type="OrthoDB" id="336181at2759"/>
<protein>
    <submittedName>
        <fullName evidence="4">Hemicentin-1</fullName>
    </submittedName>
</protein>
<feature type="non-terminal residue" evidence="3">
    <location>
        <position position="224"/>
    </location>
</feature>
<evidence type="ECO:0000313" key="5">
    <source>
        <dbReference type="Proteomes" id="UP001152797"/>
    </source>
</evidence>
<dbReference type="SMART" id="SM00209">
    <property type="entry name" value="TSP1"/>
    <property type="match status" value="3"/>
</dbReference>
<keyword evidence="2" id="KW-1015">Disulfide bond</keyword>
<keyword evidence="5" id="KW-1185">Reference proteome</keyword>
<dbReference type="InterPro" id="IPR052065">
    <property type="entry name" value="Compl_asym_regulator"/>
</dbReference>
<dbReference type="PANTHER" id="PTHR22906">
    <property type="entry name" value="PROPERDIN"/>
    <property type="match status" value="1"/>
</dbReference>
<dbReference type="Pfam" id="PF00090">
    <property type="entry name" value="TSP_1"/>
    <property type="match status" value="1"/>
</dbReference>
<sequence>GKPCDSKAAKELGTCHSDCEKSFHCSWSMWTEMGACSRTCGTGTLMRQRELVLSKEKPYEDQLFFTTTVDSSCSGSQVTTEVCHGPSCLGCEPQDCAFNEWSEWSAPTCTQLCERHRTVQQDSSCGGKLCSGSLLETKRCERTCNDPVDCVFGEWGEWMGECLSPTDQRYQHRSIEKPAMNGGEQCHGATKNTQPCGGDIQQCELSVWGSWSVCTASCDGGVMT</sequence>
<reference evidence="4 5" key="2">
    <citation type="submission" date="2024-05" db="EMBL/GenBank/DDBJ databases">
        <authorList>
            <person name="Chen Y."/>
            <person name="Shah S."/>
            <person name="Dougan E. K."/>
            <person name="Thang M."/>
            <person name="Chan C."/>
        </authorList>
    </citation>
    <scope>NUCLEOTIDE SEQUENCE [LARGE SCALE GENOMIC DNA]</scope>
</reference>
<dbReference type="PANTHER" id="PTHR22906:SF46">
    <property type="entry name" value="HEMICENTIN-1-LIKE"/>
    <property type="match status" value="1"/>
</dbReference>
<keyword evidence="1" id="KW-0677">Repeat</keyword>
<dbReference type="AlphaFoldDB" id="A0A9P1D8U3"/>
<feature type="non-terminal residue" evidence="3">
    <location>
        <position position="1"/>
    </location>
</feature>
<evidence type="ECO:0000256" key="1">
    <source>
        <dbReference type="ARBA" id="ARBA00022737"/>
    </source>
</evidence>
<gene>
    <name evidence="3" type="ORF">C1SCF055_LOCUS31044</name>
</gene>
<dbReference type="SUPFAM" id="SSF82895">
    <property type="entry name" value="TSP-1 type 1 repeat"/>
    <property type="match status" value="1"/>
</dbReference>
<evidence type="ECO:0000313" key="4">
    <source>
        <dbReference type="EMBL" id="CAL4792622.1"/>
    </source>
</evidence>
<organism evidence="3">
    <name type="scientific">Cladocopium goreaui</name>
    <dbReference type="NCBI Taxonomy" id="2562237"/>
    <lineage>
        <taxon>Eukaryota</taxon>
        <taxon>Sar</taxon>
        <taxon>Alveolata</taxon>
        <taxon>Dinophyceae</taxon>
        <taxon>Suessiales</taxon>
        <taxon>Symbiodiniaceae</taxon>
        <taxon>Cladocopium</taxon>
    </lineage>
</organism>
<evidence type="ECO:0000313" key="3">
    <source>
        <dbReference type="EMBL" id="CAI4005310.1"/>
    </source>
</evidence>
<dbReference type="InterPro" id="IPR036383">
    <property type="entry name" value="TSP1_rpt_sf"/>
</dbReference>
<accession>A0A9P1D8U3</accession>
<name>A0A9P1D8U3_9DINO</name>
<reference evidence="3" key="1">
    <citation type="submission" date="2022-10" db="EMBL/GenBank/DDBJ databases">
        <authorList>
            <person name="Chen Y."/>
            <person name="Dougan E. K."/>
            <person name="Chan C."/>
            <person name="Rhodes N."/>
            <person name="Thang M."/>
        </authorList>
    </citation>
    <scope>NUCLEOTIDE SEQUENCE</scope>
</reference>